<dbReference type="SUPFAM" id="SSF51206">
    <property type="entry name" value="cAMP-binding domain-like"/>
    <property type="match status" value="1"/>
</dbReference>
<proteinExistence type="predicted"/>
<feature type="domain" description="Cyclic nucleotide-binding" evidence="1">
    <location>
        <begin position="11"/>
        <end position="71"/>
    </location>
</feature>
<dbReference type="Proteomes" id="UP000249547">
    <property type="component" value="Unassembled WGS sequence"/>
</dbReference>
<keyword evidence="3" id="KW-1185">Reference proteome</keyword>
<dbReference type="InterPro" id="IPR014710">
    <property type="entry name" value="RmlC-like_jellyroll"/>
</dbReference>
<protein>
    <submittedName>
        <fullName evidence="2">CRP-like cAMP-binding protein</fullName>
    </submittedName>
</protein>
<dbReference type="EMBL" id="QLLL01000004">
    <property type="protein sequence ID" value="RAJ05210.1"/>
    <property type="molecule type" value="Genomic_DNA"/>
</dbReference>
<gene>
    <name evidence="2" type="ORF">LX64_02364</name>
</gene>
<dbReference type="Pfam" id="PF00027">
    <property type="entry name" value="cNMP_binding"/>
    <property type="match status" value="1"/>
</dbReference>
<dbReference type="CDD" id="cd00038">
    <property type="entry name" value="CAP_ED"/>
    <property type="match status" value="1"/>
</dbReference>
<reference evidence="2 3" key="1">
    <citation type="submission" date="2018-06" db="EMBL/GenBank/DDBJ databases">
        <title>Genomic Encyclopedia of Archaeal and Bacterial Type Strains, Phase II (KMG-II): from individual species to whole genera.</title>
        <authorList>
            <person name="Goeker M."/>
        </authorList>
    </citation>
    <scope>NUCLEOTIDE SEQUENCE [LARGE SCALE GENOMIC DNA]</scope>
    <source>
        <strain evidence="2 3">DSM 23857</strain>
    </source>
</reference>
<dbReference type="OrthoDB" id="667553at2"/>
<dbReference type="Gene3D" id="2.60.120.10">
    <property type="entry name" value="Jelly Rolls"/>
    <property type="match status" value="1"/>
</dbReference>
<organism evidence="2 3">
    <name type="scientific">Chitinophaga skermanii</name>
    <dbReference type="NCBI Taxonomy" id="331697"/>
    <lineage>
        <taxon>Bacteria</taxon>
        <taxon>Pseudomonadati</taxon>
        <taxon>Bacteroidota</taxon>
        <taxon>Chitinophagia</taxon>
        <taxon>Chitinophagales</taxon>
        <taxon>Chitinophagaceae</taxon>
        <taxon>Chitinophaga</taxon>
    </lineage>
</organism>
<name>A0A327QLM2_9BACT</name>
<dbReference type="RefSeq" id="WP_111597822.1">
    <property type="nucleotide sequence ID" value="NZ_QLLL01000004.1"/>
</dbReference>
<evidence type="ECO:0000313" key="2">
    <source>
        <dbReference type="EMBL" id="RAJ05210.1"/>
    </source>
</evidence>
<dbReference type="InterPro" id="IPR000595">
    <property type="entry name" value="cNMP-bd_dom"/>
</dbReference>
<dbReference type="PROSITE" id="PS50042">
    <property type="entry name" value="CNMP_BINDING_3"/>
    <property type="match status" value="1"/>
</dbReference>
<dbReference type="InterPro" id="IPR018490">
    <property type="entry name" value="cNMP-bd_dom_sf"/>
</dbReference>
<dbReference type="AlphaFoldDB" id="A0A327QLM2"/>
<accession>A0A327QLM2</accession>
<comment type="caution">
    <text evidence="2">The sequence shown here is derived from an EMBL/GenBank/DDBJ whole genome shotgun (WGS) entry which is preliminary data.</text>
</comment>
<evidence type="ECO:0000259" key="1">
    <source>
        <dbReference type="PROSITE" id="PS50042"/>
    </source>
</evidence>
<evidence type="ECO:0000313" key="3">
    <source>
        <dbReference type="Proteomes" id="UP000249547"/>
    </source>
</evidence>
<sequence length="195" mass="22160">MKDIARKIVQQYTEFNDEEIDALLAFTTVESFAKGDIVVAEGRICNKCYFVLQGCLRQFRIVDGLEKTSAFYVEQDPIVLYSSYMSAQPSETSIQCMEDTLLLSGTKAQEAEMHKAYPATGHLIYNLLSADYRKAEAYIHLLNAYNPEQRYQALLQTKPGLLNRVPLVYIASYIGVTPESLSRIRKRIVDNTRKA</sequence>